<evidence type="ECO:0000313" key="2">
    <source>
        <dbReference type="EMBL" id="CAJ1957474.1"/>
    </source>
</evidence>
<dbReference type="AlphaFoldDB" id="A0AAD2G034"/>
<reference evidence="2" key="1">
    <citation type="submission" date="2023-08" db="EMBL/GenBank/DDBJ databases">
        <authorList>
            <person name="Audoor S."/>
            <person name="Bilcke G."/>
        </authorList>
    </citation>
    <scope>NUCLEOTIDE SEQUENCE</scope>
</reference>
<feature type="compositionally biased region" description="Basic and acidic residues" evidence="1">
    <location>
        <begin position="133"/>
        <end position="143"/>
    </location>
</feature>
<feature type="compositionally biased region" description="Pro residues" evidence="1">
    <location>
        <begin position="155"/>
        <end position="179"/>
    </location>
</feature>
<feature type="region of interest" description="Disordered" evidence="1">
    <location>
        <begin position="121"/>
        <end position="196"/>
    </location>
</feature>
<evidence type="ECO:0008006" key="4">
    <source>
        <dbReference type="Google" id="ProtNLM"/>
    </source>
</evidence>
<organism evidence="2 3">
    <name type="scientific">Cylindrotheca closterium</name>
    <dbReference type="NCBI Taxonomy" id="2856"/>
    <lineage>
        <taxon>Eukaryota</taxon>
        <taxon>Sar</taxon>
        <taxon>Stramenopiles</taxon>
        <taxon>Ochrophyta</taxon>
        <taxon>Bacillariophyta</taxon>
        <taxon>Bacillariophyceae</taxon>
        <taxon>Bacillariophycidae</taxon>
        <taxon>Bacillariales</taxon>
        <taxon>Bacillariaceae</taxon>
        <taxon>Cylindrotheca</taxon>
    </lineage>
</organism>
<dbReference type="Gene3D" id="2.30.42.10">
    <property type="match status" value="1"/>
</dbReference>
<proteinExistence type="predicted"/>
<keyword evidence="3" id="KW-1185">Reference proteome</keyword>
<name>A0AAD2G034_9STRA</name>
<dbReference type="InterPro" id="IPR036034">
    <property type="entry name" value="PDZ_sf"/>
</dbReference>
<dbReference type="Proteomes" id="UP001295423">
    <property type="component" value="Unassembled WGS sequence"/>
</dbReference>
<evidence type="ECO:0000313" key="3">
    <source>
        <dbReference type="Proteomes" id="UP001295423"/>
    </source>
</evidence>
<accession>A0AAD2G034</accession>
<dbReference type="SUPFAM" id="SSF50156">
    <property type="entry name" value="PDZ domain-like"/>
    <property type="match status" value="1"/>
</dbReference>
<comment type="caution">
    <text evidence="2">The sequence shown here is derived from an EMBL/GenBank/DDBJ whole genome shotgun (WGS) entry which is preliminary data.</text>
</comment>
<dbReference type="EMBL" id="CAKOGP040001947">
    <property type="protein sequence ID" value="CAJ1957474.1"/>
    <property type="molecule type" value="Genomic_DNA"/>
</dbReference>
<gene>
    <name evidence="2" type="ORF">CYCCA115_LOCUS16729</name>
</gene>
<protein>
    <recommendedName>
        <fullName evidence="4">PDZ domain-containing protein</fullName>
    </recommendedName>
</protein>
<evidence type="ECO:0000256" key="1">
    <source>
        <dbReference type="SAM" id="MobiDB-lite"/>
    </source>
</evidence>
<sequence>MDFYLNKALDKEKKKKYKRSELQNYNVNRSTVTEPSGLVLEMRMDESQQKKYFIKEITPDSLFERMNKNFKIPLQVGDRVIELNKVELDDFQGLFQMNQALREEKDITISLLKAEKEKRWLHDKPKQYPGKAPPKEETFRPENKVYPPPKDFEPAPAPAAKPAPAPAAEPTSPAAPVPATPTAAPANSSSCCCVIS</sequence>